<protein>
    <recommendedName>
        <fullName evidence="4">Phosphorylated adapter RNA export protein</fullName>
    </recommendedName>
    <alternativeName>
        <fullName evidence="10">RNA U small nuclear RNA export adapter protein</fullName>
    </alternativeName>
</protein>
<feature type="compositionally biased region" description="Basic and acidic residues" evidence="11">
    <location>
        <begin position="285"/>
        <end position="304"/>
    </location>
</feature>
<feature type="domain" description="Phosphorylated adapter RNA export protein RNA-binding" evidence="12">
    <location>
        <begin position="156"/>
        <end position="235"/>
    </location>
</feature>
<feature type="compositionally biased region" description="Polar residues" evidence="11">
    <location>
        <begin position="114"/>
        <end position="123"/>
    </location>
</feature>
<dbReference type="GO" id="GO:0006408">
    <property type="term" value="P:snRNA export from nucleus"/>
    <property type="evidence" value="ECO:0007669"/>
    <property type="project" value="InterPro"/>
</dbReference>
<dbReference type="PANTHER" id="PTHR13135:SF0">
    <property type="entry name" value="PHOSPHORYLATED ADAPTER RNA EXPORT PROTEIN"/>
    <property type="match status" value="1"/>
</dbReference>
<organism evidence="13">
    <name type="scientific">Cucumis melo</name>
    <name type="common">Muskmelon</name>
    <dbReference type="NCBI Taxonomy" id="3656"/>
    <lineage>
        <taxon>Eukaryota</taxon>
        <taxon>Viridiplantae</taxon>
        <taxon>Streptophyta</taxon>
        <taxon>Embryophyta</taxon>
        <taxon>Tracheophyta</taxon>
        <taxon>Spermatophyta</taxon>
        <taxon>Magnoliopsida</taxon>
        <taxon>eudicotyledons</taxon>
        <taxon>Gunneridae</taxon>
        <taxon>Pentapetalae</taxon>
        <taxon>rosids</taxon>
        <taxon>fabids</taxon>
        <taxon>Cucurbitales</taxon>
        <taxon>Cucurbitaceae</taxon>
        <taxon>Benincaseae</taxon>
        <taxon>Cucumis</taxon>
    </lineage>
</organism>
<dbReference type="InterPro" id="IPR039047">
    <property type="entry name" value="PHAX"/>
</dbReference>
<dbReference type="InterPro" id="IPR038092">
    <property type="entry name" value="PHAX_RNA-binding_sf"/>
</dbReference>
<dbReference type="GO" id="GO:0003723">
    <property type="term" value="F:RNA binding"/>
    <property type="evidence" value="ECO:0007669"/>
    <property type="project" value="UniProtKB-KW"/>
</dbReference>
<dbReference type="GO" id="GO:0005634">
    <property type="term" value="C:nucleus"/>
    <property type="evidence" value="ECO:0007669"/>
    <property type="project" value="UniProtKB-SubCell"/>
</dbReference>
<feature type="compositionally biased region" description="Basic and acidic residues" evidence="11">
    <location>
        <begin position="317"/>
        <end position="326"/>
    </location>
</feature>
<sequence>SAASVLIKTPSFRFSPFPSSSIFISPSNPRSHALSPVLSSHFHRSLAQDFPLKLHRHSIDSFSIFWSRYLMDGQENILEAIYEADEFENDDVEMADVEEGEFIDANINIEKSSFTDVQAPSTDQRSKNRKRRTKKKKNKRKSSEPGSNGTDINRFVLDACRRLKEKKSYMVYTAVGCLGVSALSELIKEVNAVQACGGQMTADGRRFRTGGGILWSIIKTREPNAYKEIMKRAKEFEKQFKQPNIRREARETEKESSQKVPHLFSEGGSSRNLPDHVQSFTSELNRSKESNSEEKRSSIHDRLRVPISYDDDLLQENPKEEDTTLL</sequence>
<proteinExistence type="inferred from homology"/>
<evidence type="ECO:0000256" key="1">
    <source>
        <dbReference type="ARBA" id="ARBA00004123"/>
    </source>
</evidence>
<comment type="subcellular location">
    <subcellularLocation>
        <location evidence="2">Cytoplasm</location>
    </subcellularLocation>
    <subcellularLocation>
        <location evidence="1">Nucleus</location>
    </subcellularLocation>
</comment>
<dbReference type="Pfam" id="PF10258">
    <property type="entry name" value="PHAX_RNA-bd"/>
    <property type="match status" value="1"/>
</dbReference>
<dbReference type="Gramene" id="MELO3C022510.2.1">
    <property type="protein sequence ID" value="MELO3C022510.2.1"/>
    <property type="gene ID" value="MELO3C022510.2"/>
</dbReference>
<evidence type="ECO:0000256" key="9">
    <source>
        <dbReference type="ARBA" id="ARBA00023242"/>
    </source>
</evidence>
<feature type="compositionally biased region" description="Basic and acidic residues" evidence="11">
    <location>
        <begin position="242"/>
        <end position="257"/>
    </location>
</feature>
<keyword evidence="9" id="KW-0539">Nucleus</keyword>
<dbReference type="PANTHER" id="PTHR13135">
    <property type="entry name" value="CYTOSOLIC RESINIFERATOXIN BINDING PROTEIN RBP-26"/>
    <property type="match status" value="1"/>
</dbReference>
<feature type="region of interest" description="Disordered" evidence="11">
    <location>
        <begin position="242"/>
        <end position="326"/>
    </location>
</feature>
<evidence type="ECO:0000256" key="2">
    <source>
        <dbReference type="ARBA" id="ARBA00004496"/>
    </source>
</evidence>
<comment type="similarity">
    <text evidence="3">Belongs to the PHAX family.</text>
</comment>
<evidence type="ECO:0000256" key="3">
    <source>
        <dbReference type="ARBA" id="ARBA00006094"/>
    </source>
</evidence>
<evidence type="ECO:0000256" key="10">
    <source>
        <dbReference type="ARBA" id="ARBA00030834"/>
    </source>
</evidence>
<accession>A0A9I9DRG1</accession>
<dbReference type="AlphaFoldDB" id="A0A9I9DRG1"/>
<evidence type="ECO:0000256" key="8">
    <source>
        <dbReference type="ARBA" id="ARBA00022927"/>
    </source>
</evidence>
<evidence type="ECO:0000256" key="7">
    <source>
        <dbReference type="ARBA" id="ARBA00022884"/>
    </source>
</evidence>
<evidence type="ECO:0000256" key="11">
    <source>
        <dbReference type="SAM" id="MobiDB-lite"/>
    </source>
</evidence>
<dbReference type="Gene3D" id="1.10.10.1440">
    <property type="entry name" value="PHAX RNA-binding domain"/>
    <property type="match status" value="1"/>
</dbReference>
<feature type="compositionally biased region" description="Basic residues" evidence="11">
    <location>
        <begin position="127"/>
        <end position="140"/>
    </location>
</feature>
<keyword evidence="7" id="KW-0694">RNA-binding</keyword>
<reference evidence="13" key="1">
    <citation type="submission" date="2023-03" db="UniProtKB">
        <authorList>
            <consortium name="EnsemblPlants"/>
        </authorList>
    </citation>
    <scope>IDENTIFICATION</scope>
</reference>
<dbReference type="EnsemblPlants" id="MELO3C022510.2.1">
    <property type="protein sequence ID" value="MELO3C022510.2.1"/>
    <property type="gene ID" value="MELO3C022510.2"/>
</dbReference>
<dbReference type="InterPro" id="IPR019385">
    <property type="entry name" value="PHAX_RNA-binding_domain"/>
</dbReference>
<dbReference type="GO" id="GO:0015031">
    <property type="term" value="P:protein transport"/>
    <property type="evidence" value="ECO:0007669"/>
    <property type="project" value="UniProtKB-KW"/>
</dbReference>
<keyword evidence="5" id="KW-0813">Transport</keyword>
<evidence type="ECO:0000256" key="5">
    <source>
        <dbReference type="ARBA" id="ARBA00022448"/>
    </source>
</evidence>
<keyword evidence="6" id="KW-0963">Cytoplasm</keyword>
<feature type="region of interest" description="Disordered" evidence="11">
    <location>
        <begin position="114"/>
        <end position="149"/>
    </location>
</feature>
<evidence type="ECO:0000256" key="6">
    <source>
        <dbReference type="ARBA" id="ARBA00022490"/>
    </source>
</evidence>
<evidence type="ECO:0000313" key="13">
    <source>
        <dbReference type="EnsemblPlants" id="MELO3C022510.2.1"/>
    </source>
</evidence>
<keyword evidence="8" id="KW-0653">Protein transport</keyword>
<evidence type="ECO:0000256" key="4">
    <source>
        <dbReference type="ARBA" id="ARBA00016856"/>
    </source>
</evidence>
<dbReference type="GO" id="GO:0005737">
    <property type="term" value="C:cytoplasm"/>
    <property type="evidence" value="ECO:0007669"/>
    <property type="project" value="UniProtKB-SubCell"/>
</dbReference>
<evidence type="ECO:0000259" key="12">
    <source>
        <dbReference type="Pfam" id="PF10258"/>
    </source>
</evidence>
<name>A0A9I9DRG1_CUCME</name>